<gene>
    <name evidence="1" type="ORF">NGRA_2864</name>
</gene>
<proteinExistence type="predicted"/>
<accession>A0A9P6GVT1</accession>
<dbReference type="AlphaFoldDB" id="A0A9P6GVT1"/>
<dbReference type="OrthoDB" id="276744at2759"/>
<protein>
    <recommendedName>
        <fullName evidence="3">RNA-directed DNA polymerase from mobile element jockey</fullName>
    </recommendedName>
</protein>
<reference evidence="1 2" key="1">
    <citation type="journal article" date="2020" name="Genome Biol. Evol.">
        <title>Comparative genomics of strictly vertically transmitted, feminizing microsporidia endosymbionts of amphipod crustaceans.</title>
        <authorList>
            <person name="Cormier A."/>
            <person name="Chebbi M.A."/>
            <person name="Giraud I."/>
            <person name="Wattier R."/>
            <person name="Teixeira M."/>
            <person name="Gilbert C."/>
            <person name="Rigaud T."/>
            <person name="Cordaux R."/>
        </authorList>
    </citation>
    <scope>NUCLEOTIDE SEQUENCE [LARGE SCALE GENOMIC DNA]</scope>
    <source>
        <strain evidence="1 2">Ou3-Ou53</strain>
    </source>
</reference>
<evidence type="ECO:0008006" key="3">
    <source>
        <dbReference type="Google" id="ProtNLM"/>
    </source>
</evidence>
<sequence length="116" mass="13689">MHIGPHNLKHEYSMSGKKLVPVTEEVDLGVIICNDLKSSKQCNDAAKKDYKMRGMMFRIISYKNQLSKLKLFIAFVRPHLEYAVHFWSPFLRKDVIKLEKFQRRATKLIPSLRNKR</sequence>
<evidence type="ECO:0000313" key="1">
    <source>
        <dbReference type="EMBL" id="KAF9761090.1"/>
    </source>
</evidence>
<dbReference type="EMBL" id="SBJO01000427">
    <property type="protein sequence ID" value="KAF9761090.1"/>
    <property type="molecule type" value="Genomic_DNA"/>
</dbReference>
<name>A0A9P6GVT1_9MICR</name>
<dbReference type="Proteomes" id="UP000740883">
    <property type="component" value="Unassembled WGS sequence"/>
</dbReference>
<organism evidence="1 2">
    <name type="scientific">Nosema granulosis</name>
    <dbReference type="NCBI Taxonomy" id="83296"/>
    <lineage>
        <taxon>Eukaryota</taxon>
        <taxon>Fungi</taxon>
        <taxon>Fungi incertae sedis</taxon>
        <taxon>Microsporidia</taxon>
        <taxon>Nosematidae</taxon>
        <taxon>Nosema</taxon>
    </lineage>
</organism>
<keyword evidence="2" id="KW-1185">Reference proteome</keyword>
<evidence type="ECO:0000313" key="2">
    <source>
        <dbReference type="Proteomes" id="UP000740883"/>
    </source>
</evidence>
<comment type="caution">
    <text evidence="1">The sequence shown here is derived from an EMBL/GenBank/DDBJ whole genome shotgun (WGS) entry which is preliminary data.</text>
</comment>
<dbReference type="PANTHER" id="PTHR33332">
    <property type="entry name" value="REVERSE TRANSCRIPTASE DOMAIN-CONTAINING PROTEIN"/>
    <property type="match status" value="1"/>
</dbReference>